<feature type="domain" description="VOC" evidence="2">
    <location>
        <begin position="51"/>
        <end position="168"/>
    </location>
</feature>
<dbReference type="PANTHER" id="PTHR34109">
    <property type="entry name" value="BNAUNNG04460D PROTEIN-RELATED"/>
    <property type="match status" value="1"/>
</dbReference>
<proteinExistence type="predicted"/>
<evidence type="ECO:0000256" key="1">
    <source>
        <dbReference type="SAM" id="MobiDB-lite"/>
    </source>
</evidence>
<sequence>MTKGRRASDTHDCHWPHPSATHGSLEGEHQSVRAEPLEAVSAPCPEEHGMAIEGVSPYLRYQDADAALEWMERVLGFTDAVRWRDDSGRTFEADIHAGATKIGVSGGGVSDEGRNALFIVHVDDVDAHFELVRGASGRELDAPVDQPYGPRTFTITDPWGYQWSFWQGEATPPR</sequence>
<accession>A0ABZ1QQU1</accession>
<organism evidence="3 4">
    <name type="scientific">Streptomyces bobili</name>
    <dbReference type="NCBI Taxonomy" id="67280"/>
    <lineage>
        <taxon>Bacteria</taxon>
        <taxon>Bacillati</taxon>
        <taxon>Actinomycetota</taxon>
        <taxon>Actinomycetes</taxon>
        <taxon>Kitasatosporales</taxon>
        <taxon>Streptomycetaceae</taxon>
        <taxon>Streptomyces</taxon>
    </lineage>
</organism>
<gene>
    <name evidence="3" type="ORF">OHT53_01050</name>
</gene>
<dbReference type="Proteomes" id="UP001432071">
    <property type="component" value="Chromosome"/>
</dbReference>
<dbReference type="RefSeq" id="WP_328733692.1">
    <property type="nucleotide sequence ID" value="NZ_CP108038.1"/>
</dbReference>
<name>A0ABZ1QQU1_9ACTN</name>
<dbReference type="SUPFAM" id="SSF54593">
    <property type="entry name" value="Glyoxalase/Bleomycin resistance protein/Dihydroxybiphenyl dioxygenase"/>
    <property type="match status" value="1"/>
</dbReference>
<keyword evidence="4" id="KW-1185">Reference proteome</keyword>
<dbReference type="InterPro" id="IPR037523">
    <property type="entry name" value="VOC_core"/>
</dbReference>
<dbReference type="Gene3D" id="3.30.720.110">
    <property type="match status" value="1"/>
</dbReference>
<dbReference type="InterPro" id="IPR004360">
    <property type="entry name" value="Glyas_Fos-R_dOase_dom"/>
</dbReference>
<dbReference type="InterPro" id="IPR029068">
    <property type="entry name" value="Glyas_Bleomycin-R_OHBP_Dase"/>
</dbReference>
<feature type="region of interest" description="Disordered" evidence="1">
    <location>
        <begin position="1"/>
        <end position="32"/>
    </location>
</feature>
<reference evidence="3" key="1">
    <citation type="submission" date="2022-10" db="EMBL/GenBank/DDBJ databases">
        <title>The complete genomes of actinobacterial strains from the NBC collection.</title>
        <authorList>
            <person name="Joergensen T.S."/>
            <person name="Alvarez Arevalo M."/>
            <person name="Sterndorff E.B."/>
            <person name="Faurdal D."/>
            <person name="Vuksanovic O."/>
            <person name="Mourched A.-S."/>
            <person name="Charusanti P."/>
            <person name="Shaw S."/>
            <person name="Blin K."/>
            <person name="Weber T."/>
        </authorList>
    </citation>
    <scope>NUCLEOTIDE SEQUENCE</scope>
    <source>
        <strain evidence="3">NBC_00302</strain>
    </source>
</reference>
<feature type="compositionally biased region" description="Basic and acidic residues" evidence="1">
    <location>
        <begin position="1"/>
        <end position="15"/>
    </location>
</feature>
<evidence type="ECO:0000313" key="4">
    <source>
        <dbReference type="Proteomes" id="UP001432071"/>
    </source>
</evidence>
<dbReference type="PANTHER" id="PTHR34109:SF1">
    <property type="entry name" value="VOC DOMAIN-CONTAINING PROTEIN"/>
    <property type="match status" value="1"/>
</dbReference>
<dbReference type="EMBL" id="CP108038">
    <property type="protein sequence ID" value="WUN84772.1"/>
    <property type="molecule type" value="Genomic_DNA"/>
</dbReference>
<evidence type="ECO:0000313" key="3">
    <source>
        <dbReference type="EMBL" id="WUN84772.1"/>
    </source>
</evidence>
<dbReference type="PROSITE" id="PS51819">
    <property type="entry name" value="VOC"/>
    <property type="match status" value="1"/>
</dbReference>
<evidence type="ECO:0000259" key="2">
    <source>
        <dbReference type="PROSITE" id="PS51819"/>
    </source>
</evidence>
<protein>
    <submittedName>
        <fullName evidence="3">VOC family protein</fullName>
    </submittedName>
</protein>
<dbReference type="Pfam" id="PF00903">
    <property type="entry name" value="Glyoxalase"/>
    <property type="match status" value="1"/>
</dbReference>
<dbReference type="GeneID" id="93759509"/>
<dbReference type="Gene3D" id="3.30.720.120">
    <property type="match status" value="1"/>
</dbReference>